<keyword evidence="9" id="KW-0694">RNA-binding</keyword>
<proteinExistence type="inferred from homology"/>
<dbReference type="PANTHER" id="PTHR21404:SF3">
    <property type="entry name" value="SMALL RNA 2'-O-METHYLTRANSFERASE"/>
    <property type="match status" value="1"/>
</dbReference>
<evidence type="ECO:0000313" key="15">
    <source>
        <dbReference type="Proteomes" id="UP001194468"/>
    </source>
</evidence>
<dbReference type="GO" id="GO:0090486">
    <property type="term" value="F:small RNA 2'-O-methyltransferase activity"/>
    <property type="evidence" value="ECO:0007669"/>
    <property type="project" value="UniProtKB-EC"/>
</dbReference>
<comment type="caution">
    <text evidence="14">The sequence shown here is derived from an EMBL/GenBank/DDBJ whole genome shotgun (WGS) entry which is preliminary data.</text>
</comment>
<evidence type="ECO:0000256" key="4">
    <source>
        <dbReference type="ARBA" id="ARBA00022603"/>
    </source>
</evidence>
<dbReference type="GO" id="GO:0001510">
    <property type="term" value="P:RNA methylation"/>
    <property type="evidence" value="ECO:0007669"/>
    <property type="project" value="InterPro"/>
</dbReference>
<comment type="catalytic activity">
    <reaction evidence="12">
        <text>small RNA 3'-end nucleotide + S-adenosyl-L-methionine = small RNA 3'-end 2'-O-methylnucleotide + S-adenosyl-L-homocysteine + H(+)</text>
        <dbReference type="Rhea" id="RHEA:37887"/>
        <dbReference type="Rhea" id="RHEA-COMP:10415"/>
        <dbReference type="Rhea" id="RHEA-COMP:10416"/>
        <dbReference type="ChEBI" id="CHEBI:15378"/>
        <dbReference type="ChEBI" id="CHEBI:57856"/>
        <dbReference type="ChEBI" id="CHEBI:59789"/>
        <dbReference type="ChEBI" id="CHEBI:74896"/>
        <dbReference type="ChEBI" id="CHEBI:74898"/>
        <dbReference type="EC" id="2.1.1.386"/>
    </reaction>
</comment>
<evidence type="ECO:0000256" key="2">
    <source>
        <dbReference type="ARBA" id="ARBA00009026"/>
    </source>
</evidence>
<evidence type="ECO:0000256" key="3">
    <source>
        <dbReference type="ARBA" id="ARBA00021330"/>
    </source>
</evidence>
<name>A0AAD4BUM3_BOLED</name>
<keyword evidence="7" id="KW-0479">Metal-binding</keyword>
<organism evidence="14 15">
    <name type="scientific">Boletus edulis BED1</name>
    <dbReference type="NCBI Taxonomy" id="1328754"/>
    <lineage>
        <taxon>Eukaryota</taxon>
        <taxon>Fungi</taxon>
        <taxon>Dikarya</taxon>
        <taxon>Basidiomycota</taxon>
        <taxon>Agaricomycotina</taxon>
        <taxon>Agaricomycetes</taxon>
        <taxon>Agaricomycetidae</taxon>
        <taxon>Boletales</taxon>
        <taxon>Boletineae</taxon>
        <taxon>Boletaceae</taxon>
        <taxon>Boletoideae</taxon>
        <taxon>Boletus</taxon>
    </lineage>
</organism>
<dbReference type="GO" id="GO:0005634">
    <property type="term" value="C:nucleus"/>
    <property type="evidence" value="ECO:0007669"/>
    <property type="project" value="TreeGrafter"/>
</dbReference>
<comment type="cofactor">
    <cofactor evidence="1">
        <name>Mg(2+)</name>
        <dbReference type="ChEBI" id="CHEBI:18420"/>
    </cofactor>
</comment>
<reference evidence="14" key="1">
    <citation type="submission" date="2019-10" db="EMBL/GenBank/DDBJ databases">
        <authorList>
            <consortium name="DOE Joint Genome Institute"/>
            <person name="Kuo A."/>
            <person name="Miyauchi S."/>
            <person name="Kiss E."/>
            <person name="Drula E."/>
            <person name="Kohler A."/>
            <person name="Sanchez-Garcia M."/>
            <person name="Andreopoulos B."/>
            <person name="Barry K.W."/>
            <person name="Bonito G."/>
            <person name="Buee M."/>
            <person name="Carver A."/>
            <person name="Chen C."/>
            <person name="Cichocki N."/>
            <person name="Clum A."/>
            <person name="Culley D."/>
            <person name="Crous P.W."/>
            <person name="Fauchery L."/>
            <person name="Girlanda M."/>
            <person name="Hayes R."/>
            <person name="Keri Z."/>
            <person name="LaButti K."/>
            <person name="Lipzen A."/>
            <person name="Lombard V."/>
            <person name="Magnuson J."/>
            <person name="Maillard F."/>
            <person name="Morin E."/>
            <person name="Murat C."/>
            <person name="Nolan M."/>
            <person name="Ohm R."/>
            <person name="Pangilinan J."/>
            <person name="Pereira M."/>
            <person name="Perotto S."/>
            <person name="Peter M."/>
            <person name="Riley R."/>
            <person name="Sitrit Y."/>
            <person name="Stielow B."/>
            <person name="Szollosi G."/>
            <person name="Zifcakova L."/>
            <person name="Stursova M."/>
            <person name="Spatafora J.W."/>
            <person name="Tedersoo L."/>
            <person name="Vaario L.-M."/>
            <person name="Yamada A."/>
            <person name="Yan M."/>
            <person name="Wang P."/>
            <person name="Xu J."/>
            <person name="Bruns T."/>
            <person name="Baldrian P."/>
            <person name="Vilgalys R."/>
            <person name="Henrissat B."/>
            <person name="Grigoriev I.V."/>
            <person name="Hibbett D."/>
            <person name="Nagy L.G."/>
            <person name="Martin F.M."/>
        </authorList>
    </citation>
    <scope>NUCLEOTIDE SEQUENCE</scope>
    <source>
        <strain evidence="14">BED1</strain>
    </source>
</reference>
<protein>
    <recommendedName>
        <fullName evidence="3">Small RNA 2'-O-methyltransferase</fullName>
        <ecNumber evidence="11">2.1.1.386</ecNumber>
    </recommendedName>
</protein>
<evidence type="ECO:0000256" key="6">
    <source>
        <dbReference type="ARBA" id="ARBA00022691"/>
    </source>
</evidence>
<gene>
    <name evidence="14" type="ORF">L210DRAFT_3539503</name>
</gene>
<dbReference type="GO" id="GO:0003723">
    <property type="term" value="F:RNA binding"/>
    <property type="evidence" value="ECO:0007669"/>
    <property type="project" value="UniProtKB-KW"/>
</dbReference>
<feature type="compositionally biased region" description="Polar residues" evidence="13">
    <location>
        <begin position="267"/>
        <end position="285"/>
    </location>
</feature>
<evidence type="ECO:0000256" key="12">
    <source>
        <dbReference type="ARBA" id="ARBA00048418"/>
    </source>
</evidence>
<dbReference type="EMBL" id="WHUW01000012">
    <property type="protein sequence ID" value="KAF8440377.1"/>
    <property type="molecule type" value="Genomic_DNA"/>
</dbReference>
<reference evidence="14" key="2">
    <citation type="journal article" date="2020" name="Nat. Commun.">
        <title>Large-scale genome sequencing of mycorrhizal fungi provides insights into the early evolution of symbiotic traits.</title>
        <authorList>
            <person name="Miyauchi S."/>
            <person name="Kiss E."/>
            <person name="Kuo A."/>
            <person name="Drula E."/>
            <person name="Kohler A."/>
            <person name="Sanchez-Garcia M."/>
            <person name="Morin E."/>
            <person name="Andreopoulos B."/>
            <person name="Barry K.W."/>
            <person name="Bonito G."/>
            <person name="Buee M."/>
            <person name="Carver A."/>
            <person name="Chen C."/>
            <person name="Cichocki N."/>
            <person name="Clum A."/>
            <person name="Culley D."/>
            <person name="Crous P.W."/>
            <person name="Fauchery L."/>
            <person name="Girlanda M."/>
            <person name="Hayes R.D."/>
            <person name="Keri Z."/>
            <person name="LaButti K."/>
            <person name="Lipzen A."/>
            <person name="Lombard V."/>
            <person name="Magnuson J."/>
            <person name="Maillard F."/>
            <person name="Murat C."/>
            <person name="Nolan M."/>
            <person name="Ohm R.A."/>
            <person name="Pangilinan J."/>
            <person name="Pereira M.F."/>
            <person name="Perotto S."/>
            <person name="Peter M."/>
            <person name="Pfister S."/>
            <person name="Riley R."/>
            <person name="Sitrit Y."/>
            <person name="Stielow J.B."/>
            <person name="Szollosi G."/>
            <person name="Zifcakova L."/>
            <person name="Stursova M."/>
            <person name="Spatafora J.W."/>
            <person name="Tedersoo L."/>
            <person name="Vaario L.M."/>
            <person name="Yamada A."/>
            <person name="Yan M."/>
            <person name="Wang P."/>
            <person name="Xu J."/>
            <person name="Bruns T."/>
            <person name="Baldrian P."/>
            <person name="Vilgalys R."/>
            <person name="Dunand C."/>
            <person name="Henrissat B."/>
            <person name="Grigoriev I.V."/>
            <person name="Hibbett D."/>
            <person name="Nagy L.G."/>
            <person name="Martin F.M."/>
        </authorList>
    </citation>
    <scope>NUCLEOTIDE SEQUENCE</scope>
    <source>
        <strain evidence="14">BED1</strain>
    </source>
</reference>
<evidence type="ECO:0000256" key="9">
    <source>
        <dbReference type="ARBA" id="ARBA00022884"/>
    </source>
</evidence>
<dbReference type="Gene3D" id="3.40.50.150">
    <property type="entry name" value="Vaccinia Virus protein VP39"/>
    <property type="match status" value="1"/>
</dbReference>
<evidence type="ECO:0000256" key="7">
    <source>
        <dbReference type="ARBA" id="ARBA00022723"/>
    </source>
</evidence>
<evidence type="ECO:0000313" key="14">
    <source>
        <dbReference type="EMBL" id="KAF8440377.1"/>
    </source>
</evidence>
<evidence type="ECO:0000256" key="8">
    <source>
        <dbReference type="ARBA" id="ARBA00022842"/>
    </source>
</evidence>
<evidence type="ECO:0000256" key="1">
    <source>
        <dbReference type="ARBA" id="ARBA00001946"/>
    </source>
</evidence>
<keyword evidence="8" id="KW-0460">Magnesium</keyword>
<dbReference type="InterPro" id="IPR029063">
    <property type="entry name" value="SAM-dependent_MTases_sf"/>
</dbReference>
<evidence type="ECO:0000256" key="10">
    <source>
        <dbReference type="ARBA" id="ARBA00023158"/>
    </source>
</evidence>
<evidence type="ECO:0000256" key="11">
    <source>
        <dbReference type="ARBA" id="ARBA00035025"/>
    </source>
</evidence>
<comment type="similarity">
    <text evidence="2">Belongs to the methyltransferase superfamily. HEN1 family.</text>
</comment>
<dbReference type="AlphaFoldDB" id="A0AAD4BUM3"/>
<dbReference type="GO" id="GO:0030422">
    <property type="term" value="P:siRNA processing"/>
    <property type="evidence" value="ECO:0007669"/>
    <property type="project" value="TreeGrafter"/>
</dbReference>
<keyword evidence="10" id="KW-0943">RNA-mediated gene silencing</keyword>
<keyword evidence="4" id="KW-0489">Methyltransferase</keyword>
<evidence type="ECO:0000256" key="13">
    <source>
        <dbReference type="SAM" id="MobiDB-lite"/>
    </source>
</evidence>
<dbReference type="GO" id="GO:0005737">
    <property type="term" value="C:cytoplasm"/>
    <property type="evidence" value="ECO:0007669"/>
    <property type="project" value="TreeGrafter"/>
</dbReference>
<keyword evidence="15" id="KW-1185">Reference proteome</keyword>
<sequence length="294" mass="33217">MFLVTTPSYTFNQRWSPPGAADPQGYPDPTGRTNRVFRHLDHKFEWTVDEFVLWCKNVAQQWGYAIETATIGIPKEQDPWGRDGILGGASQVAAFRRLDDHFSKAARGRGTQAIRSANNQPHMLVARHHHEAHPRAGHPSDFREIEEAMVVKFQQWREVTLGVQELWFADNLPILCGGSIDVMLDAAGQSTKLVVQRVAGQQRGNWKIQLVGELTNYRTEQSTLMETEDVMCEDDESDYDVGETSFDSGVHIGMTYDGAPCRHEDTQVSSEDSWATNWYGSGTDTGRSEWDRKL</sequence>
<dbReference type="InterPro" id="IPR026610">
    <property type="entry name" value="Hen1"/>
</dbReference>
<feature type="region of interest" description="Disordered" evidence="13">
    <location>
        <begin position="263"/>
        <end position="294"/>
    </location>
</feature>
<dbReference type="PANTHER" id="PTHR21404">
    <property type="entry name" value="HEN1"/>
    <property type="match status" value="1"/>
</dbReference>
<evidence type="ECO:0000256" key="5">
    <source>
        <dbReference type="ARBA" id="ARBA00022679"/>
    </source>
</evidence>
<keyword evidence="5" id="KW-0808">Transferase</keyword>
<dbReference type="GO" id="GO:0046872">
    <property type="term" value="F:metal ion binding"/>
    <property type="evidence" value="ECO:0007669"/>
    <property type="project" value="UniProtKB-KW"/>
</dbReference>
<dbReference type="Proteomes" id="UP001194468">
    <property type="component" value="Unassembled WGS sequence"/>
</dbReference>
<dbReference type="EC" id="2.1.1.386" evidence="11"/>
<accession>A0AAD4BUM3</accession>
<keyword evidence="6" id="KW-0949">S-adenosyl-L-methionine</keyword>